<evidence type="ECO:0000256" key="4">
    <source>
        <dbReference type="ARBA" id="ARBA00022741"/>
    </source>
</evidence>
<evidence type="ECO:0000256" key="2">
    <source>
        <dbReference type="ARBA" id="ARBA00022475"/>
    </source>
</evidence>
<evidence type="ECO:0000313" key="10">
    <source>
        <dbReference type="EMBL" id="MBB5685404.1"/>
    </source>
</evidence>
<dbReference type="InterPro" id="IPR043760">
    <property type="entry name" value="PycTM_dom"/>
</dbReference>
<evidence type="ECO:0000256" key="1">
    <source>
        <dbReference type="ARBA" id="ARBA00004236"/>
    </source>
</evidence>
<protein>
    <recommendedName>
        <fullName evidence="9">Pycsar effector protein domain-containing protein</fullName>
    </recommendedName>
</protein>
<evidence type="ECO:0000256" key="6">
    <source>
        <dbReference type="ARBA" id="ARBA00023118"/>
    </source>
</evidence>
<proteinExistence type="predicted"/>
<dbReference type="GO" id="GO:0005886">
    <property type="term" value="C:plasma membrane"/>
    <property type="evidence" value="ECO:0007669"/>
    <property type="project" value="UniProtKB-SubCell"/>
</dbReference>
<sequence>MAEEPNKISENPAALSFSPHAIHLVRTAQQINVSLSQMADQKASILMGATFVVFSISVGQARSGGFSLPLSVLALFSFLSAMLAVFAVLPSIKGKAPGNPNLLFFGVFTQMAEEEFAESVLERLHADETVFRTMLRDIYQNGQVLQNKKYKYLGLAYRTFLIGLVLTFLSFVAQQSRII</sequence>
<keyword evidence="4" id="KW-0547">Nucleotide-binding</keyword>
<organism evidence="10 11">
    <name type="scientific">Sphingobium boeckii</name>
    <dbReference type="NCBI Taxonomy" id="1082345"/>
    <lineage>
        <taxon>Bacteria</taxon>
        <taxon>Pseudomonadati</taxon>
        <taxon>Pseudomonadota</taxon>
        <taxon>Alphaproteobacteria</taxon>
        <taxon>Sphingomonadales</taxon>
        <taxon>Sphingomonadaceae</taxon>
        <taxon>Sphingobium</taxon>
    </lineage>
</organism>
<evidence type="ECO:0000313" key="11">
    <source>
        <dbReference type="Proteomes" id="UP000549617"/>
    </source>
</evidence>
<dbReference type="Proteomes" id="UP000549617">
    <property type="component" value="Unassembled WGS sequence"/>
</dbReference>
<evidence type="ECO:0000256" key="8">
    <source>
        <dbReference type="SAM" id="Phobius"/>
    </source>
</evidence>
<keyword evidence="7 8" id="KW-0472">Membrane</keyword>
<dbReference type="RefSeq" id="WP_184016715.1">
    <property type="nucleotide sequence ID" value="NZ_JACIJC010000002.1"/>
</dbReference>
<keyword evidence="6" id="KW-0051">Antiviral defense</keyword>
<keyword evidence="11" id="KW-1185">Reference proteome</keyword>
<dbReference type="GO" id="GO:0051607">
    <property type="term" value="P:defense response to virus"/>
    <property type="evidence" value="ECO:0007669"/>
    <property type="project" value="UniProtKB-KW"/>
</dbReference>
<evidence type="ECO:0000256" key="5">
    <source>
        <dbReference type="ARBA" id="ARBA00022989"/>
    </source>
</evidence>
<dbReference type="EMBL" id="JACIJC010000002">
    <property type="protein sequence ID" value="MBB5685404.1"/>
    <property type="molecule type" value="Genomic_DNA"/>
</dbReference>
<dbReference type="Pfam" id="PF18967">
    <property type="entry name" value="PycTM"/>
    <property type="match status" value="1"/>
</dbReference>
<dbReference type="GO" id="GO:0000166">
    <property type="term" value="F:nucleotide binding"/>
    <property type="evidence" value="ECO:0007669"/>
    <property type="project" value="UniProtKB-KW"/>
</dbReference>
<feature type="transmembrane region" description="Helical" evidence="8">
    <location>
        <begin position="155"/>
        <end position="173"/>
    </location>
</feature>
<evidence type="ECO:0000259" key="9">
    <source>
        <dbReference type="Pfam" id="PF18967"/>
    </source>
</evidence>
<name>A0A7W9AH77_9SPHN</name>
<keyword evidence="3 8" id="KW-0812">Transmembrane</keyword>
<comment type="caution">
    <text evidence="10">The sequence shown here is derived from an EMBL/GenBank/DDBJ whole genome shotgun (WGS) entry which is preliminary data.</text>
</comment>
<gene>
    <name evidence="10" type="ORF">FHS49_001412</name>
</gene>
<feature type="domain" description="Pycsar effector protein" evidence="9">
    <location>
        <begin position="23"/>
        <end position="172"/>
    </location>
</feature>
<accession>A0A7W9AH77</accession>
<keyword evidence="5 8" id="KW-1133">Transmembrane helix</keyword>
<evidence type="ECO:0000256" key="7">
    <source>
        <dbReference type="ARBA" id="ARBA00023136"/>
    </source>
</evidence>
<comment type="subcellular location">
    <subcellularLocation>
        <location evidence="1">Cell membrane</location>
    </subcellularLocation>
</comment>
<keyword evidence="2" id="KW-1003">Cell membrane</keyword>
<dbReference type="AlphaFoldDB" id="A0A7W9AH77"/>
<feature type="transmembrane region" description="Helical" evidence="8">
    <location>
        <begin position="68"/>
        <end position="89"/>
    </location>
</feature>
<reference evidence="10 11" key="1">
    <citation type="submission" date="2020-08" db="EMBL/GenBank/DDBJ databases">
        <title>Genomic Encyclopedia of Type Strains, Phase IV (KMG-IV): sequencing the most valuable type-strain genomes for metagenomic binning, comparative biology and taxonomic classification.</title>
        <authorList>
            <person name="Goeker M."/>
        </authorList>
    </citation>
    <scope>NUCLEOTIDE SEQUENCE [LARGE SCALE GENOMIC DNA]</scope>
    <source>
        <strain evidence="10 11">DSM 25079</strain>
    </source>
</reference>
<evidence type="ECO:0000256" key="3">
    <source>
        <dbReference type="ARBA" id="ARBA00022692"/>
    </source>
</evidence>